<gene>
    <name evidence="1" type="ORF">E3T61_12340</name>
</gene>
<dbReference type="SUPFAM" id="SSF81301">
    <property type="entry name" value="Nucleotidyltransferase"/>
    <property type="match status" value="1"/>
</dbReference>
<dbReference type="PANTHER" id="PTHR34822">
    <property type="entry name" value="GRPB DOMAIN PROTEIN (AFU_ORTHOLOGUE AFUA_1G01530)"/>
    <property type="match status" value="1"/>
</dbReference>
<dbReference type="Gene3D" id="3.30.460.10">
    <property type="entry name" value="Beta Polymerase, domain 2"/>
    <property type="match status" value="1"/>
</dbReference>
<dbReference type="OrthoDB" id="9799092at2"/>
<dbReference type="EMBL" id="SOHM01000029">
    <property type="protein sequence ID" value="TFD88608.1"/>
    <property type="molecule type" value="Genomic_DNA"/>
</dbReference>
<name>A0A4R9BRU3_9MICO</name>
<dbReference type="Proteomes" id="UP000298468">
    <property type="component" value="Unassembled WGS sequence"/>
</dbReference>
<dbReference type="AlphaFoldDB" id="A0A4R9BRU3"/>
<proteinExistence type="predicted"/>
<comment type="caution">
    <text evidence="1">The sequence shown here is derived from an EMBL/GenBank/DDBJ whole genome shotgun (WGS) entry which is preliminary data.</text>
</comment>
<evidence type="ECO:0000313" key="1">
    <source>
        <dbReference type="EMBL" id="TFD88608.1"/>
    </source>
</evidence>
<dbReference type="InterPro" id="IPR007344">
    <property type="entry name" value="GrpB/CoaE"/>
</dbReference>
<sequence length="176" mass="19635">MVITVEPYSPEWPKRFRQQAELLERALTFRITAIEHVGSTAIPGLAAKPVIDLAARTPAGVDPFSLEPFIEGLGYRLHRSGPKTHAVYTRGDSTGRTEILHVFTATAWPTSHQRVFRDKLQHDATARRRYGELKVSLAASGMSGMAYTATKLQLIQELLNEERASRGLPLVDAWEK</sequence>
<accession>A0A4R9BRU3</accession>
<evidence type="ECO:0000313" key="2">
    <source>
        <dbReference type="Proteomes" id="UP000298468"/>
    </source>
</evidence>
<organism evidence="1 2">
    <name type="scientific">Cryobacterium lactosi</name>
    <dbReference type="NCBI Taxonomy" id="1259202"/>
    <lineage>
        <taxon>Bacteria</taxon>
        <taxon>Bacillati</taxon>
        <taxon>Actinomycetota</taxon>
        <taxon>Actinomycetes</taxon>
        <taxon>Micrococcales</taxon>
        <taxon>Microbacteriaceae</taxon>
        <taxon>Cryobacterium</taxon>
    </lineage>
</organism>
<protein>
    <submittedName>
        <fullName evidence="1">GrpB family protein</fullName>
    </submittedName>
</protein>
<dbReference type="PANTHER" id="PTHR34822:SF1">
    <property type="entry name" value="GRPB FAMILY PROTEIN"/>
    <property type="match status" value="1"/>
</dbReference>
<dbReference type="Pfam" id="PF04229">
    <property type="entry name" value="GrpB"/>
    <property type="match status" value="1"/>
</dbReference>
<keyword evidence="2" id="KW-1185">Reference proteome</keyword>
<dbReference type="InterPro" id="IPR043519">
    <property type="entry name" value="NT_sf"/>
</dbReference>
<reference evidence="1 2" key="1">
    <citation type="submission" date="2019-03" db="EMBL/GenBank/DDBJ databases">
        <title>Genomics of glacier-inhabiting Cryobacterium strains.</title>
        <authorList>
            <person name="Liu Q."/>
            <person name="Xin Y.-H."/>
        </authorList>
    </citation>
    <scope>NUCLEOTIDE SEQUENCE [LARGE SCALE GENOMIC DNA]</scope>
    <source>
        <strain evidence="1 2">Sr59</strain>
    </source>
</reference>